<comment type="subcellular location">
    <subcellularLocation>
        <location evidence="1">Membrane</location>
        <topology evidence="1">Single-pass type II membrane protein</topology>
    </subcellularLocation>
</comment>
<dbReference type="AlphaFoldDB" id="A0AB34J440"/>
<comment type="caution">
    <text evidence="11">The sequence shown here is derived from an EMBL/GenBank/DDBJ whole genome shotgun (WGS) entry which is preliminary data.</text>
</comment>
<dbReference type="Proteomes" id="UP001515480">
    <property type="component" value="Unassembled WGS sequence"/>
</dbReference>
<evidence type="ECO:0000256" key="5">
    <source>
        <dbReference type="ARBA" id="ARBA00022692"/>
    </source>
</evidence>
<feature type="transmembrane region" description="Helical" evidence="10">
    <location>
        <begin position="237"/>
        <end position="259"/>
    </location>
</feature>
<dbReference type="Pfam" id="PF11051">
    <property type="entry name" value="Mannosyl_trans3"/>
    <property type="match status" value="1"/>
</dbReference>
<dbReference type="SUPFAM" id="SSF53448">
    <property type="entry name" value="Nucleotide-diphospho-sugar transferases"/>
    <property type="match status" value="1"/>
</dbReference>
<proteinExistence type="inferred from homology"/>
<dbReference type="GO" id="GO:0000033">
    <property type="term" value="F:alpha-1,3-mannosyltransferase activity"/>
    <property type="evidence" value="ECO:0007669"/>
    <property type="project" value="TreeGrafter"/>
</dbReference>
<feature type="transmembrane region" description="Helical" evidence="10">
    <location>
        <begin position="109"/>
        <end position="131"/>
    </location>
</feature>
<dbReference type="InterPro" id="IPR029044">
    <property type="entry name" value="Nucleotide-diphossugar_trans"/>
</dbReference>
<evidence type="ECO:0000256" key="8">
    <source>
        <dbReference type="ARBA" id="ARBA00023136"/>
    </source>
</evidence>
<comment type="similarity">
    <text evidence="2">Belongs to the MNN1/MNT family.</text>
</comment>
<evidence type="ECO:0000256" key="7">
    <source>
        <dbReference type="ARBA" id="ARBA00022989"/>
    </source>
</evidence>
<dbReference type="EMBL" id="JBGBPQ010000014">
    <property type="protein sequence ID" value="KAL1511465.1"/>
    <property type="molecule type" value="Genomic_DNA"/>
</dbReference>
<dbReference type="GO" id="GO:0006493">
    <property type="term" value="P:protein O-linked glycosylation"/>
    <property type="evidence" value="ECO:0007669"/>
    <property type="project" value="TreeGrafter"/>
</dbReference>
<dbReference type="PANTHER" id="PTHR31392">
    <property type="entry name" value="ALPHA-1,3-MANNOSYLTRANSFERASE MNN1-RELATED"/>
    <property type="match status" value="1"/>
</dbReference>
<evidence type="ECO:0000256" key="2">
    <source>
        <dbReference type="ARBA" id="ARBA00009105"/>
    </source>
</evidence>
<dbReference type="InterPro" id="IPR022751">
    <property type="entry name" value="Alpha_mannosyltransferase"/>
</dbReference>
<evidence type="ECO:0000313" key="12">
    <source>
        <dbReference type="Proteomes" id="UP001515480"/>
    </source>
</evidence>
<protein>
    <recommendedName>
        <fullName evidence="13">Mannosyltransferase</fullName>
    </recommendedName>
</protein>
<evidence type="ECO:0000313" key="11">
    <source>
        <dbReference type="EMBL" id="KAL1511465.1"/>
    </source>
</evidence>
<dbReference type="GO" id="GO:0016020">
    <property type="term" value="C:membrane"/>
    <property type="evidence" value="ECO:0007669"/>
    <property type="project" value="UniProtKB-SubCell"/>
</dbReference>
<evidence type="ECO:0008006" key="13">
    <source>
        <dbReference type="Google" id="ProtNLM"/>
    </source>
</evidence>
<evidence type="ECO:0000256" key="10">
    <source>
        <dbReference type="SAM" id="Phobius"/>
    </source>
</evidence>
<keyword evidence="6" id="KW-0735">Signal-anchor</keyword>
<feature type="transmembrane region" description="Helical" evidence="10">
    <location>
        <begin position="12"/>
        <end position="30"/>
    </location>
</feature>
<evidence type="ECO:0000256" key="6">
    <source>
        <dbReference type="ARBA" id="ARBA00022968"/>
    </source>
</evidence>
<dbReference type="GO" id="GO:0005794">
    <property type="term" value="C:Golgi apparatus"/>
    <property type="evidence" value="ECO:0007669"/>
    <property type="project" value="TreeGrafter"/>
</dbReference>
<keyword evidence="9" id="KW-0325">Glycoprotein</keyword>
<keyword evidence="8 10" id="KW-0472">Membrane</keyword>
<evidence type="ECO:0000256" key="4">
    <source>
        <dbReference type="ARBA" id="ARBA00022679"/>
    </source>
</evidence>
<dbReference type="PANTHER" id="PTHR31392:SF1">
    <property type="entry name" value="ALPHA-1,3-MANNOSYLTRANSFERASE MNN1-RELATED"/>
    <property type="match status" value="1"/>
</dbReference>
<keyword evidence="4" id="KW-0808">Transferase</keyword>
<keyword evidence="12" id="KW-1185">Reference proteome</keyword>
<keyword evidence="7 10" id="KW-1133">Transmembrane helix</keyword>
<evidence type="ECO:0000256" key="1">
    <source>
        <dbReference type="ARBA" id="ARBA00004606"/>
    </source>
</evidence>
<feature type="transmembrane region" description="Helical" evidence="10">
    <location>
        <begin position="37"/>
        <end position="59"/>
    </location>
</feature>
<gene>
    <name evidence="11" type="ORF">AB1Y20_006263</name>
</gene>
<evidence type="ECO:0000256" key="9">
    <source>
        <dbReference type="ARBA" id="ARBA00023180"/>
    </source>
</evidence>
<organism evidence="11 12">
    <name type="scientific">Prymnesium parvum</name>
    <name type="common">Toxic golden alga</name>
    <dbReference type="NCBI Taxonomy" id="97485"/>
    <lineage>
        <taxon>Eukaryota</taxon>
        <taxon>Haptista</taxon>
        <taxon>Haptophyta</taxon>
        <taxon>Prymnesiophyceae</taxon>
        <taxon>Prymnesiales</taxon>
        <taxon>Prymnesiaceae</taxon>
        <taxon>Prymnesium</taxon>
    </lineage>
</organism>
<accession>A0AB34J440</accession>
<keyword evidence="5 10" id="KW-0812">Transmembrane</keyword>
<feature type="transmembrane region" description="Helical" evidence="10">
    <location>
        <begin position="71"/>
        <end position="88"/>
    </location>
</feature>
<reference evidence="11 12" key="1">
    <citation type="journal article" date="2024" name="Science">
        <title>Giant polyketide synthase enzymes in the biosynthesis of giant marine polyether toxins.</title>
        <authorList>
            <person name="Fallon T.R."/>
            <person name="Shende V.V."/>
            <person name="Wierzbicki I.H."/>
            <person name="Pendleton A.L."/>
            <person name="Watervoot N.F."/>
            <person name="Auber R.P."/>
            <person name="Gonzalez D.J."/>
            <person name="Wisecaver J.H."/>
            <person name="Moore B.S."/>
        </authorList>
    </citation>
    <scope>NUCLEOTIDE SEQUENCE [LARGE SCALE GENOMIC DNA]</scope>
    <source>
        <strain evidence="11 12">12B1</strain>
    </source>
</reference>
<evidence type="ECO:0000256" key="3">
    <source>
        <dbReference type="ARBA" id="ARBA00022676"/>
    </source>
</evidence>
<sequence>MLCSWQPHPLHFVWAFLSAGLVRSWSFSAATGRDVHWLYLSVGAAGADLLGYAAFSFAAPRAALFDVSGALNAWALGLACALPARLLVAQHFSGRTKAEWARALLSSSSVATCAAALACTSCVFVLSMLVLKQELQERGAAPDAAKYSWHIASFFVGTVFAPACVPRAASEGGGRLHHRTPCDMHLLVASEPSAAAPFAVSLVSIGAMGVLPGSLRLPLSSSAPPHATGRHAVEPRLCTLTLVCVGLMLGYIGAVRLAFAPPALESAFLSCGRSVQQADVEEEAWGEEAWGEEVHIGHPWSLLGLMYGRLGVRIPPRSRCKPPAAPGRRVGIVITADGSNAKYADAVYVGIHGVRVLHRSSLPVQVFYVGPSEAFAVGAAARLAAFGNVELLDLLPHLHPSLRKQAAGRLRSFAAKAFALLATTFEHVILMDANVLFFEPPDTLLSLPSFVNSGVQLFNDYVPAFHIVDPWLISSYLGTGRAHIDLYLALTQGAECDSSVVVVDTNRAWRYIHVVAALNWWKRVLDRHIWGDKDTWALAALVLDQTKAVGWLGNIESVPPSAVWGHAQFARSTTAINQSKLLYLNWQPHYAAGFIDLHSKRLHYWKSQLKSIDLTGGGKFGTAAA</sequence>
<keyword evidence="3" id="KW-0328">Glycosyltransferase</keyword>
<name>A0AB34J440_PRYPA</name>